<feature type="transmembrane region" description="Helical" evidence="1">
    <location>
        <begin position="130"/>
        <end position="152"/>
    </location>
</feature>
<evidence type="ECO:0000313" key="3">
    <source>
        <dbReference type="Proteomes" id="UP001139353"/>
    </source>
</evidence>
<dbReference type="RefSeq" id="WP_275681421.1">
    <property type="nucleotide sequence ID" value="NZ_JAJLJH010000001.1"/>
</dbReference>
<feature type="transmembrane region" description="Helical" evidence="1">
    <location>
        <begin position="222"/>
        <end position="240"/>
    </location>
</feature>
<feature type="transmembrane region" description="Helical" evidence="1">
    <location>
        <begin position="172"/>
        <end position="190"/>
    </location>
</feature>
<dbReference type="Proteomes" id="UP001139353">
    <property type="component" value="Unassembled WGS sequence"/>
</dbReference>
<protein>
    <submittedName>
        <fullName evidence="2">Uncharacterized protein</fullName>
    </submittedName>
</protein>
<feature type="transmembrane region" description="Helical" evidence="1">
    <location>
        <begin position="327"/>
        <end position="345"/>
    </location>
</feature>
<feature type="transmembrane region" description="Helical" evidence="1">
    <location>
        <begin position="196"/>
        <end position="215"/>
    </location>
</feature>
<feature type="transmembrane region" description="Helical" evidence="1">
    <location>
        <begin position="12"/>
        <end position="36"/>
    </location>
</feature>
<evidence type="ECO:0000256" key="1">
    <source>
        <dbReference type="SAM" id="Phobius"/>
    </source>
</evidence>
<evidence type="ECO:0000313" key="2">
    <source>
        <dbReference type="EMBL" id="MCK9685418.1"/>
    </source>
</evidence>
<proteinExistence type="predicted"/>
<feature type="transmembrane region" description="Helical" evidence="1">
    <location>
        <begin position="298"/>
        <end position="315"/>
    </location>
</feature>
<dbReference type="EMBL" id="JAJLJH010000001">
    <property type="protein sequence ID" value="MCK9685418.1"/>
    <property type="molecule type" value="Genomic_DNA"/>
</dbReference>
<accession>A0A9X1YG36</accession>
<feature type="transmembrane region" description="Helical" evidence="1">
    <location>
        <begin position="95"/>
        <end position="118"/>
    </location>
</feature>
<keyword evidence="1" id="KW-0812">Transmembrane</keyword>
<sequence length="346" mass="36883">MLRELLRSLTRALPIVAGVAGPIVIASFALLAWAGVAPMKAVTLPWRSGASLWLVQAMLAAWPLWALRRRLLPEAWCVQLRCLPFTTRALWGSDVAVSAVVLAPLAGLYALSVAVFALHRPPWWLQAMPWALASLAGSWIASCLIGAGALAWQRRSVGVRAQRTMRAQSPEVLLAARPGAFAALLWWPAWRDALTPGARGLIAGVVAAIALAAAWTQGWWPIVPGAAWALMFSMLAIALTERLQRTMESHLAALAPWLASLPASGGWRWRARVAICAPMLVAGAAAVLLVVASRPWRAGPLMAFALGLVAAPAAMTSVPSAHREAHVALWAVCTGLLTAFGSELWN</sequence>
<feature type="transmembrane region" description="Helical" evidence="1">
    <location>
        <begin position="271"/>
        <end position="291"/>
    </location>
</feature>
<dbReference type="AlphaFoldDB" id="A0A9X1YG36"/>
<comment type="caution">
    <text evidence="2">The sequence shown here is derived from an EMBL/GenBank/DDBJ whole genome shotgun (WGS) entry which is preliminary data.</text>
</comment>
<keyword evidence="3" id="KW-1185">Reference proteome</keyword>
<name>A0A9X1YG36_9BURK</name>
<gene>
    <name evidence="2" type="ORF">LPC04_06825</name>
</gene>
<reference evidence="2" key="1">
    <citation type="submission" date="2021-11" db="EMBL/GenBank/DDBJ databases">
        <title>BS-T2-15 a new species belonging to the Comamonadaceae family isolated from the soil of a French oak forest.</title>
        <authorList>
            <person name="Mieszkin S."/>
            <person name="Alain K."/>
        </authorList>
    </citation>
    <scope>NUCLEOTIDE SEQUENCE</scope>
    <source>
        <strain evidence="2">BS-T2-15</strain>
    </source>
</reference>
<organism evidence="2 3">
    <name type="scientific">Scleromatobacter humisilvae</name>
    <dbReference type="NCBI Taxonomy" id="2897159"/>
    <lineage>
        <taxon>Bacteria</taxon>
        <taxon>Pseudomonadati</taxon>
        <taxon>Pseudomonadota</taxon>
        <taxon>Betaproteobacteria</taxon>
        <taxon>Burkholderiales</taxon>
        <taxon>Sphaerotilaceae</taxon>
        <taxon>Scleromatobacter</taxon>
    </lineage>
</organism>
<feature type="transmembrane region" description="Helical" evidence="1">
    <location>
        <begin position="48"/>
        <end position="67"/>
    </location>
</feature>
<keyword evidence="1" id="KW-1133">Transmembrane helix</keyword>
<keyword evidence="1" id="KW-0472">Membrane</keyword>